<organism evidence="1 2">
    <name type="scientific">Phytophthora rubi</name>
    <dbReference type="NCBI Taxonomy" id="129364"/>
    <lineage>
        <taxon>Eukaryota</taxon>
        <taxon>Sar</taxon>
        <taxon>Stramenopiles</taxon>
        <taxon>Oomycota</taxon>
        <taxon>Peronosporomycetes</taxon>
        <taxon>Peronosporales</taxon>
        <taxon>Peronosporaceae</taxon>
        <taxon>Phytophthora</taxon>
    </lineage>
</organism>
<comment type="caution">
    <text evidence="1">The sequence shown here is derived from an EMBL/GenBank/DDBJ whole genome shotgun (WGS) entry which is preliminary data.</text>
</comment>
<evidence type="ECO:0000313" key="2">
    <source>
        <dbReference type="Proteomes" id="UP000434957"/>
    </source>
</evidence>
<proteinExistence type="predicted"/>
<dbReference type="Proteomes" id="UP000434957">
    <property type="component" value="Unassembled WGS sequence"/>
</dbReference>
<reference evidence="1 2" key="1">
    <citation type="submission" date="2018-08" db="EMBL/GenBank/DDBJ databases">
        <title>Genomic investigation of the strawberry pathogen Phytophthora fragariae indicates pathogenicity is determined by transcriptional variation in three key races.</title>
        <authorList>
            <person name="Adams T.M."/>
            <person name="Armitage A.D."/>
            <person name="Sobczyk M.K."/>
            <person name="Bates H.J."/>
            <person name="Dunwell J.M."/>
            <person name="Nellist C.F."/>
            <person name="Harrison R.J."/>
        </authorList>
    </citation>
    <scope>NUCLEOTIDE SEQUENCE [LARGE SCALE GENOMIC DNA]</scope>
    <source>
        <strain evidence="1 2">SCRP333</strain>
    </source>
</reference>
<evidence type="ECO:0000313" key="1">
    <source>
        <dbReference type="EMBL" id="KAE9327486.1"/>
    </source>
</evidence>
<keyword evidence="2" id="KW-1185">Reference proteome</keyword>
<dbReference type="EMBL" id="QXFT01001144">
    <property type="protein sequence ID" value="KAE9327486.1"/>
    <property type="molecule type" value="Genomic_DNA"/>
</dbReference>
<accession>A0A6A4EUE3</accession>
<sequence length="51" mass="5475">MVEVSIKAVAMDARAVLPSTVTPLPANLACSDVSSKYYYTVVGRGYEGQHE</sequence>
<protein>
    <submittedName>
        <fullName evidence="1">Uncharacterized protein</fullName>
    </submittedName>
</protein>
<gene>
    <name evidence="1" type="ORF">PR003_g16004</name>
</gene>
<name>A0A6A4EUE3_9STRA</name>
<dbReference type="AlphaFoldDB" id="A0A6A4EUE3"/>